<evidence type="ECO:0000313" key="4">
    <source>
        <dbReference type="EMBL" id="MBL0390383.1"/>
    </source>
</evidence>
<accession>A0A936YV73</accession>
<dbReference type="PANTHER" id="PTHR36507:SF1">
    <property type="entry name" value="BLL1555 PROTEIN"/>
    <property type="match status" value="1"/>
</dbReference>
<comment type="caution">
    <text evidence="4">The sequence shown here is derived from an EMBL/GenBank/DDBJ whole genome shotgun (WGS) entry which is preliminary data.</text>
</comment>
<dbReference type="Proteomes" id="UP000599109">
    <property type="component" value="Unassembled WGS sequence"/>
</dbReference>
<dbReference type="EMBL" id="JAEQNE010000001">
    <property type="protein sequence ID" value="MBL0390383.1"/>
    <property type="molecule type" value="Genomic_DNA"/>
</dbReference>
<dbReference type="InterPro" id="IPR035668">
    <property type="entry name" value="Amicyanin"/>
</dbReference>
<reference evidence="4 5" key="1">
    <citation type="journal article" date="2017" name="Int. J. Syst. Evol. Microbiol.">
        <title>Ramlibacter monticola sp. nov., isolated from forest soil.</title>
        <authorList>
            <person name="Chaudhary D.K."/>
            <person name="Kim J."/>
        </authorList>
    </citation>
    <scope>NUCLEOTIDE SEQUENCE [LARGE SCALE GENOMIC DNA]</scope>
    <source>
        <strain evidence="4 5">KACC 19175</strain>
    </source>
</reference>
<dbReference type="PANTHER" id="PTHR36507">
    <property type="entry name" value="BLL1555 PROTEIN"/>
    <property type="match status" value="1"/>
</dbReference>
<keyword evidence="5" id="KW-1185">Reference proteome</keyword>
<feature type="signal peptide" evidence="2">
    <location>
        <begin position="1"/>
        <end position="23"/>
    </location>
</feature>
<dbReference type="SUPFAM" id="SSF49503">
    <property type="entry name" value="Cupredoxins"/>
    <property type="match status" value="1"/>
</dbReference>
<dbReference type="InterPro" id="IPR028096">
    <property type="entry name" value="EfeO_Cupredoxin"/>
</dbReference>
<evidence type="ECO:0000313" key="5">
    <source>
        <dbReference type="Proteomes" id="UP000599109"/>
    </source>
</evidence>
<protein>
    <submittedName>
        <fullName evidence="4">Cupredoxin family copper-binding protein</fullName>
    </submittedName>
</protein>
<dbReference type="Pfam" id="PF13473">
    <property type="entry name" value="Cupredoxin_1"/>
    <property type="match status" value="1"/>
</dbReference>
<evidence type="ECO:0000256" key="1">
    <source>
        <dbReference type="ARBA" id="ARBA00004418"/>
    </source>
</evidence>
<name>A0A936YV73_9BURK</name>
<feature type="domain" description="EfeO-type cupredoxin-like" evidence="3">
    <location>
        <begin position="6"/>
        <end position="103"/>
    </location>
</feature>
<proteinExistence type="predicted"/>
<dbReference type="AlphaFoldDB" id="A0A936YV73"/>
<comment type="subcellular location">
    <subcellularLocation>
        <location evidence="1">Periplasm</location>
    </subcellularLocation>
</comment>
<dbReference type="GO" id="GO:0042597">
    <property type="term" value="C:periplasmic space"/>
    <property type="evidence" value="ECO:0007669"/>
    <property type="project" value="UniProtKB-SubCell"/>
</dbReference>
<feature type="chain" id="PRO_5036701254" evidence="2">
    <location>
        <begin position="24"/>
        <end position="104"/>
    </location>
</feature>
<dbReference type="InterPro" id="IPR008972">
    <property type="entry name" value="Cupredoxin"/>
</dbReference>
<keyword evidence="2" id="KW-0732">Signal</keyword>
<sequence length="104" mass="10968">MKKLAALGMLLAAGWTLAGPAGAATHTVKIEGMQFVPATLTVQRGDTIVWQNKDVVPHTATAQGGFDSGNIAAGRKWSHAMKKAGSYDYVCTFHPGMKAKVVVQ</sequence>
<evidence type="ECO:0000256" key="2">
    <source>
        <dbReference type="SAM" id="SignalP"/>
    </source>
</evidence>
<dbReference type="CDD" id="cd13921">
    <property type="entry name" value="Amicyanin"/>
    <property type="match status" value="1"/>
</dbReference>
<evidence type="ECO:0000259" key="3">
    <source>
        <dbReference type="Pfam" id="PF13473"/>
    </source>
</evidence>
<organism evidence="4 5">
    <name type="scientific">Ramlibacter monticola</name>
    <dbReference type="NCBI Taxonomy" id="1926872"/>
    <lineage>
        <taxon>Bacteria</taxon>
        <taxon>Pseudomonadati</taxon>
        <taxon>Pseudomonadota</taxon>
        <taxon>Betaproteobacteria</taxon>
        <taxon>Burkholderiales</taxon>
        <taxon>Comamonadaceae</taxon>
        <taxon>Ramlibacter</taxon>
    </lineage>
</organism>
<dbReference type="RefSeq" id="WP_201672986.1">
    <property type="nucleotide sequence ID" value="NZ_JAEQNE010000001.1"/>
</dbReference>
<gene>
    <name evidence="4" type="ORF">JJ685_04440</name>
</gene>
<dbReference type="InterPro" id="IPR052721">
    <property type="entry name" value="ET_Amicyanin"/>
</dbReference>
<dbReference type="Gene3D" id="2.60.40.420">
    <property type="entry name" value="Cupredoxins - blue copper proteins"/>
    <property type="match status" value="1"/>
</dbReference>